<keyword evidence="3" id="KW-1185">Reference proteome</keyword>
<comment type="caution">
    <text evidence="2">The sequence shown here is derived from an EMBL/GenBank/DDBJ whole genome shotgun (WGS) entry which is preliminary data.</text>
</comment>
<dbReference type="AlphaFoldDB" id="A0A433U900"/>
<keyword evidence="1" id="KW-0812">Transmembrane</keyword>
<protein>
    <submittedName>
        <fullName evidence="2">Uncharacterized protein</fullName>
    </submittedName>
</protein>
<accession>A0A433U900</accession>
<evidence type="ECO:0000313" key="3">
    <source>
        <dbReference type="Proteomes" id="UP000271974"/>
    </source>
</evidence>
<sequence>MRLHSRATRGRGNSGASSHYFSLDSAIRSGLIDHVLHGLERVGAGALIHAWPHDAASAGFDIGVRPVSGVRVHLVFRRWAAHVLRRHALVVVGMLLLVLLMMMLLLLLLLLLHSHFLHHLHFHLFADHLLLTNAKVLLL</sequence>
<evidence type="ECO:0000313" key="2">
    <source>
        <dbReference type="EMBL" id="RUS90281.1"/>
    </source>
</evidence>
<organism evidence="2 3">
    <name type="scientific">Elysia chlorotica</name>
    <name type="common">Eastern emerald elysia</name>
    <name type="synonym">Sea slug</name>
    <dbReference type="NCBI Taxonomy" id="188477"/>
    <lineage>
        <taxon>Eukaryota</taxon>
        <taxon>Metazoa</taxon>
        <taxon>Spiralia</taxon>
        <taxon>Lophotrochozoa</taxon>
        <taxon>Mollusca</taxon>
        <taxon>Gastropoda</taxon>
        <taxon>Heterobranchia</taxon>
        <taxon>Euthyneura</taxon>
        <taxon>Panpulmonata</taxon>
        <taxon>Sacoglossa</taxon>
        <taxon>Placobranchoidea</taxon>
        <taxon>Plakobranchidae</taxon>
        <taxon>Elysia</taxon>
    </lineage>
</organism>
<reference evidence="2 3" key="1">
    <citation type="submission" date="2019-01" db="EMBL/GenBank/DDBJ databases">
        <title>A draft genome assembly of the solar-powered sea slug Elysia chlorotica.</title>
        <authorList>
            <person name="Cai H."/>
            <person name="Li Q."/>
            <person name="Fang X."/>
            <person name="Li J."/>
            <person name="Curtis N.E."/>
            <person name="Altenburger A."/>
            <person name="Shibata T."/>
            <person name="Feng M."/>
            <person name="Maeda T."/>
            <person name="Schwartz J.A."/>
            <person name="Shigenobu S."/>
            <person name="Lundholm N."/>
            <person name="Nishiyama T."/>
            <person name="Yang H."/>
            <person name="Hasebe M."/>
            <person name="Li S."/>
            <person name="Pierce S.K."/>
            <person name="Wang J."/>
        </authorList>
    </citation>
    <scope>NUCLEOTIDE SEQUENCE [LARGE SCALE GENOMIC DNA]</scope>
    <source>
        <strain evidence="2">EC2010</strain>
        <tissue evidence="2">Whole organism of an adult</tissue>
    </source>
</reference>
<keyword evidence="1" id="KW-0472">Membrane</keyword>
<proteinExistence type="predicted"/>
<dbReference type="EMBL" id="RQTK01000036">
    <property type="protein sequence ID" value="RUS90281.1"/>
    <property type="molecule type" value="Genomic_DNA"/>
</dbReference>
<evidence type="ECO:0000256" key="1">
    <source>
        <dbReference type="SAM" id="Phobius"/>
    </source>
</evidence>
<gene>
    <name evidence="2" type="ORF">EGW08_001970</name>
</gene>
<keyword evidence="1" id="KW-1133">Transmembrane helix</keyword>
<feature type="transmembrane region" description="Helical" evidence="1">
    <location>
        <begin position="88"/>
        <end position="112"/>
    </location>
</feature>
<feature type="non-terminal residue" evidence="2">
    <location>
        <position position="139"/>
    </location>
</feature>
<name>A0A433U900_ELYCH</name>
<dbReference type="Proteomes" id="UP000271974">
    <property type="component" value="Unassembled WGS sequence"/>
</dbReference>